<feature type="domain" description="Gram-positive cocci surface proteins LPxTG" evidence="9">
    <location>
        <begin position="1504"/>
        <end position="1537"/>
    </location>
</feature>
<reference evidence="10 11" key="1">
    <citation type="submission" date="2017-05" db="EMBL/GenBank/DDBJ databases">
        <title>The Genome Sequence of Enterococcus faecium 7H8_DIV0219.</title>
        <authorList>
            <consortium name="The Broad Institute Genomics Platform"/>
            <consortium name="The Broad Institute Genomic Center for Infectious Diseases"/>
            <person name="Earl A."/>
            <person name="Manson A."/>
            <person name="Schwartman J."/>
            <person name="Gilmore M."/>
            <person name="Abouelleil A."/>
            <person name="Cao P."/>
            <person name="Chapman S."/>
            <person name="Cusick C."/>
            <person name="Shea T."/>
            <person name="Young S."/>
            <person name="Neafsey D."/>
            <person name="Nusbaum C."/>
            <person name="Birren B."/>
        </authorList>
    </citation>
    <scope>NUCLEOTIDE SEQUENCE [LARGE SCALE GENOMIC DNA]</scope>
    <source>
        <strain evidence="10 11">7H8_DIV0219</strain>
    </source>
</reference>
<keyword evidence="7" id="KW-0472">Membrane</keyword>
<keyword evidence="5" id="KW-0572">Peptidoglycan-anchor</keyword>
<evidence type="ECO:0000256" key="3">
    <source>
        <dbReference type="ARBA" id="ARBA00022525"/>
    </source>
</evidence>
<evidence type="ECO:0000256" key="2">
    <source>
        <dbReference type="ARBA" id="ARBA00022512"/>
    </source>
</evidence>
<feature type="compositionally biased region" description="Polar residues" evidence="6">
    <location>
        <begin position="81"/>
        <end position="97"/>
    </location>
</feature>
<dbReference type="Proteomes" id="UP000194885">
    <property type="component" value="Unassembled WGS sequence"/>
</dbReference>
<dbReference type="PROSITE" id="PS50847">
    <property type="entry name" value="GRAM_POS_ANCHORING"/>
    <property type="match status" value="1"/>
</dbReference>
<dbReference type="Pfam" id="PF18202">
    <property type="entry name" value="TQ"/>
    <property type="match status" value="4"/>
</dbReference>
<feature type="compositionally biased region" description="Basic and acidic residues" evidence="6">
    <location>
        <begin position="171"/>
        <end position="195"/>
    </location>
</feature>
<dbReference type="InterPro" id="IPR013783">
    <property type="entry name" value="Ig-like_fold"/>
</dbReference>
<dbReference type="InterPro" id="IPR041100">
    <property type="entry name" value="TQ"/>
</dbReference>
<feature type="compositionally biased region" description="Low complexity" evidence="6">
    <location>
        <begin position="60"/>
        <end position="80"/>
    </location>
</feature>
<evidence type="ECO:0000256" key="1">
    <source>
        <dbReference type="ARBA" id="ARBA00007257"/>
    </source>
</evidence>
<evidence type="ECO:0000259" key="9">
    <source>
        <dbReference type="PROSITE" id="PS50847"/>
    </source>
</evidence>
<dbReference type="RefSeq" id="WP_086323367.1">
    <property type="nucleotide sequence ID" value="NZ_NGKW01000003.1"/>
</dbReference>
<evidence type="ECO:0000256" key="6">
    <source>
        <dbReference type="SAM" id="MobiDB-lite"/>
    </source>
</evidence>
<feature type="chain" id="PRO_5012647645" description="Gram-positive cocci surface proteins LPxTG domain-containing protein" evidence="8">
    <location>
        <begin position="33"/>
        <end position="1537"/>
    </location>
</feature>
<organism evidence="10 11">
    <name type="scientific">Enterococcus faecium</name>
    <name type="common">Streptococcus faecium</name>
    <dbReference type="NCBI Taxonomy" id="1352"/>
    <lineage>
        <taxon>Bacteria</taxon>
        <taxon>Bacillati</taxon>
        <taxon>Bacillota</taxon>
        <taxon>Bacilli</taxon>
        <taxon>Lactobacillales</taxon>
        <taxon>Enterococcaceae</taxon>
        <taxon>Enterococcus</taxon>
    </lineage>
</organism>
<keyword evidence="7" id="KW-0812">Transmembrane</keyword>
<dbReference type="Gene3D" id="2.60.40.3930">
    <property type="match status" value="4"/>
</dbReference>
<gene>
    <name evidence="10" type="ORF">A5810_001532</name>
</gene>
<feature type="signal peptide" evidence="8">
    <location>
        <begin position="1"/>
        <end position="32"/>
    </location>
</feature>
<feature type="transmembrane region" description="Helical" evidence="7">
    <location>
        <begin position="1513"/>
        <end position="1533"/>
    </location>
</feature>
<dbReference type="SUPFAM" id="SSF49478">
    <property type="entry name" value="Cna protein B-type domain"/>
    <property type="match status" value="2"/>
</dbReference>
<dbReference type="InterPro" id="IPR041033">
    <property type="entry name" value="SpaA_PFL_dom_1"/>
</dbReference>
<evidence type="ECO:0000256" key="4">
    <source>
        <dbReference type="ARBA" id="ARBA00022729"/>
    </source>
</evidence>
<keyword evidence="7" id="KW-1133">Transmembrane helix</keyword>
<keyword evidence="3" id="KW-0964">Secreted</keyword>
<feature type="region of interest" description="Disordered" evidence="6">
    <location>
        <begin position="34"/>
        <end position="203"/>
    </location>
</feature>
<feature type="compositionally biased region" description="Low complexity" evidence="6">
    <location>
        <begin position="139"/>
        <end position="160"/>
    </location>
</feature>
<evidence type="ECO:0000313" key="11">
    <source>
        <dbReference type="Proteomes" id="UP000194885"/>
    </source>
</evidence>
<evidence type="ECO:0000256" key="5">
    <source>
        <dbReference type="ARBA" id="ARBA00023088"/>
    </source>
</evidence>
<name>A0A242BDS6_ENTFC</name>
<protein>
    <recommendedName>
        <fullName evidence="9">Gram-positive cocci surface proteins LPxTG domain-containing protein</fullName>
    </recommendedName>
</protein>
<dbReference type="InterPro" id="IPR019931">
    <property type="entry name" value="LPXTG_anchor"/>
</dbReference>
<evidence type="ECO:0000256" key="8">
    <source>
        <dbReference type="SAM" id="SignalP"/>
    </source>
</evidence>
<evidence type="ECO:0000313" key="10">
    <source>
        <dbReference type="EMBL" id="OTN93656.1"/>
    </source>
</evidence>
<proteinExistence type="inferred from homology"/>
<dbReference type="Gene3D" id="2.60.40.10">
    <property type="entry name" value="Immunoglobulins"/>
    <property type="match status" value="5"/>
</dbReference>
<keyword evidence="4 8" id="KW-0732">Signal</keyword>
<keyword evidence="2" id="KW-0134">Cell wall</keyword>
<dbReference type="PANTHER" id="PTHR36108">
    <property type="entry name" value="COLOSSIN-B-RELATED"/>
    <property type="match status" value="1"/>
</dbReference>
<accession>A0A242BDS6</accession>
<dbReference type="PANTHER" id="PTHR36108:SF13">
    <property type="entry name" value="COLOSSIN-B-RELATED"/>
    <property type="match status" value="1"/>
</dbReference>
<dbReference type="EMBL" id="NGKW01000003">
    <property type="protein sequence ID" value="OTN93656.1"/>
    <property type="molecule type" value="Genomic_DNA"/>
</dbReference>
<evidence type="ECO:0000256" key="7">
    <source>
        <dbReference type="SAM" id="Phobius"/>
    </source>
</evidence>
<dbReference type="NCBIfam" id="NF033903">
    <property type="entry name" value="VaFE_rpt"/>
    <property type="match status" value="4"/>
</dbReference>
<comment type="similarity">
    <text evidence="1">Belongs to the serine-aspartate repeat-containing protein (SDr) family.</text>
</comment>
<dbReference type="Pfam" id="PF17802">
    <property type="entry name" value="SpaA"/>
    <property type="match status" value="5"/>
</dbReference>
<comment type="caution">
    <text evidence="10">The sequence shown here is derived from an EMBL/GenBank/DDBJ whole genome shotgun (WGS) entry which is preliminary data.</text>
</comment>
<feature type="compositionally biased region" description="Polar residues" evidence="6">
    <location>
        <begin position="105"/>
        <end position="136"/>
    </location>
</feature>
<sequence>MRTRMKKNWLKAAVLVAFSQFCFFTGTFQAQAEENTAGQPTVEATAPTPDEAVEAQPVKETTPSVETPAEPAPETDAPTTNSKTVLDQTIGETQNPGDSPAPTQPVETKTPDTGVSTALSEERTSNTTQPSETPKINHTAPTIPEAEPAPASTPVSSEASVNKGTNTPATDTEKVTEPSAGKKDTKETTKVEKTEAPVVASETKETTWSDKEVKDTFVVTQPRVARVRRAAVSTRAANTAIVHEKTEYASNGLNWGSAFLPNGTSFTYDGVSVFDVNGKIAFCVEPGVPGSSGAFTETALSTYIKNANLRKKIALISYYGYTNSKDKSLNRRVATQFLIHEQLGSRFYGTNPILNYEAFKKEVLGLVSNYDNKASFNNQTKTVKVGETIKVTDTNHVLKNIAKIDVPKGITAKIQGNQLVITATKDASEKNSVTLSKIKVMGAPLVYRKAGAQTVGLLNFNEPNDTVLNLNVLKQGNLEILKIDADTKAPLANAEIKVMIAGKAQTVKTDKNGKATIKNLTHGTKGTVVEIKAPTGYILNKTSKDFTIEANKTIKIVLENKEQLGIAKLVKEDAETGNNAQGAATLEGAVYGLYQADGKKLQSVTLKTTNGKVQAEVRELKLGSYYWIEEKAPAGYTLNTNKLPFELVYGGQDRETVIKEVTAKDEVIKGTIDLVKVANKALVDSTNPDNKPKLAGIEISLTSKTTGKVVKTVVTDKDGFATFGKNAVVFDTYILSETKGKEGYKLFEPFEVTISENGQTFHYVLEDKVIEQRLKIVKVDQETGKVIALANTEFKIFDTLANRYVTMEKPNDTETTDIFKTNEKGFFLTNGTLTYGKDRYRLEEVKAPVNYVLNKTPLVFSVLSDTEPIQVIQFGNPKARKNVKLFKYEEWNKKKTPLAGVAFTLYNGEGKAVGKYTTDTNGEILVKGLVAGKYHFIENAPLESFQPNTDKHAFTVAFKQNAPGNGETLLVSVRNSLIPPTLETQASNKEDGEKVIDPLEKVVIKDSVSYTNLFVGKEYTISGVLMNKATNAPILQDGKEIRSTLTFVADKANGTKDLDFVVNASVLKGQTIVVFEKLYRDGIEVAAHEDIHDEAQSVRVNHPTVHTTAVLEDGLTVADPTGRFTLNDTVEVKEILPGKAYLIKGILMDKATGEALLVHGQPVESAVGFIAKADNETVVVPFTFDLTGLNGREIVVFESLFRKDEELASHKDINDQGQTVRVTNPGVRTTATHKTTSLKVVNPLMKVTITDAVNYHDLILGRTYTVNGVLMDKATEQPVLVDGKEVTSTLTFVAESTDGTVNLDFVLDARALRGKEVVVFEDLFREGVLLASHADITDKDQTIKIVHPTITTKATNKNGGKELLALPNQKVVEWVQVNDLAIGQLYKLIVQGYLTPDGTPFKGTHAEKIFTADKETMDFLFEFLVDGRYLAGKGLSFSEWLQAKTEDEKEAFEEVARHNVDLTNKDQTVQLVEAPKPPQPVQPQPPKIPEQPQPVVKEAAVPMLPKMGATTSLYLTVAGVILFLAVALSGFVLRKNR</sequence>